<protein>
    <submittedName>
        <fullName evidence="1">Uncharacterized protein</fullName>
    </submittedName>
</protein>
<evidence type="ECO:0000313" key="1">
    <source>
        <dbReference type="EMBL" id="CAF4894946.1"/>
    </source>
</evidence>
<reference evidence="1" key="1">
    <citation type="submission" date="2021-02" db="EMBL/GenBank/DDBJ databases">
        <authorList>
            <person name="Nowell W R."/>
        </authorList>
    </citation>
    <scope>NUCLEOTIDE SEQUENCE</scope>
</reference>
<feature type="non-terminal residue" evidence="1">
    <location>
        <position position="1"/>
    </location>
</feature>
<comment type="caution">
    <text evidence="1">The sequence shown here is derived from an EMBL/GenBank/DDBJ whole genome shotgun (WGS) entry which is preliminary data.</text>
</comment>
<accession>A0A821UU50</accession>
<dbReference type="Proteomes" id="UP000663848">
    <property type="component" value="Unassembled WGS sequence"/>
</dbReference>
<name>A0A821UU50_9BILA</name>
<gene>
    <name evidence="1" type="ORF">QYT958_LOCUS30381</name>
</gene>
<organism evidence="1 2">
    <name type="scientific">Rotaria socialis</name>
    <dbReference type="NCBI Taxonomy" id="392032"/>
    <lineage>
        <taxon>Eukaryota</taxon>
        <taxon>Metazoa</taxon>
        <taxon>Spiralia</taxon>
        <taxon>Gnathifera</taxon>
        <taxon>Rotifera</taxon>
        <taxon>Eurotatoria</taxon>
        <taxon>Bdelloidea</taxon>
        <taxon>Philodinida</taxon>
        <taxon>Philodinidae</taxon>
        <taxon>Rotaria</taxon>
    </lineage>
</organism>
<proteinExistence type="predicted"/>
<dbReference type="AlphaFoldDB" id="A0A821UU50"/>
<dbReference type="EMBL" id="CAJOBR010009601">
    <property type="protein sequence ID" value="CAF4894946.1"/>
    <property type="molecule type" value="Genomic_DNA"/>
</dbReference>
<sequence length="102" mass="12119">MNLDRILYDMCTYIFLELKCSVYIRKLKKEIRLQISRIVQSARVRAAGKSVIHILLQSIGEFIQYQNKDNSSPILLIRKTNDETDVFQFYPWLNMVEITFND</sequence>
<evidence type="ECO:0000313" key="2">
    <source>
        <dbReference type="Proteomes" id="UP000663848"/>
    </source>
</evidence>